<organism evidence="5 6">
    <name type="scientific">Microbacterium testaceum</name>
    <name type="common">Aureobacterium testaceum</name>
    <name type="synonym">Brevibacterium testaceum</name>
    <dbReference type="NCBI Taxonomy" id="2033"/>
    <lineage>
        <taxon>Bacteria</taxon>
        <taxon>Bacillati</taxon>
        <taxon>Actinomycetota</taxon>
        <taxon>Actinomycetes</taxon>
        <taxon>Micrococcales</taxon>
        <taxon>Microbacteriaceae</taxon>
        <taxon>Microbacterium</taxon>
    </lineage>
</organism>
<dbReference type="SMART" id="SM00895">
    <property type="entry name" value="FCD"/>
    <property type="match status" value="1"/>
</dbReference>
<gene>
    <name evidence="5" type="ORF">MTE01_33580</name>
</gene>
<dbReference type="Gene3D" id="1.20.120.530">
    <property type="entry name" value="GntR ligand-binding domain-like"/>
    <property type="match status" value="1"/>
</dbReference>
<dbReference type="Proteomes" id="UP000319525">
    <property type="component" value="Unassembled WGS sequence"/>
</dbReference>
<dbReference type="InterPro" id="IPR036388">
    <property type="entry name" value="WH-like_DNA-bd_sf"/>
</dbReference>
<dbReference type="AlphaFoldDB" id="A0A4Y3QRW3"/>
<keyword evidence="3" id="KW-0804">Transcription</keyword>
<dbReference type="OrthoDB" id="8680240at2"/>
<dbReference type="PRINTS" id="PR00035">
    <property type="entry name" value="HTHGNTR"/>
</dbReference>
<dbReference type="GeneID" id="57146027"/>
<dbReference type="EMBL" id="BJML01000020">
    <property type="protein sequence ID" value="GEB47413.1"/>
    <property type="molecule type" value="Genomic_DNA"/>
</dbReference>
<dbReference type="Pfam" id="PF07729">
    <property type="entry name" value="FCD"/>
    <property type="match status" value="1"/>
</dbReference>
<dbReference type="SUPFAM" id="SSF46785">
    <property type="entry name" value="Winged helix' DNA-binding domain"/>
    <property type="match status" value="1"/>
</dbReference>
<dbReference type="RefSeq" id="WP_116240189.1">
    <property type="nucleotide sequence ID" value="NZ_BJML01000020.1"/>
</dbReference>
<dbReference type="Pfam" id="PF00392">
    <property type="entry name" value="GntR"/>
    <property type="match status" value="1"/>
</dbReference>
<keyword evidence="1" id="KW-0805">Transcription regulation</keyword>
<proteinExistence type="predicted"/>
<evidence type="ECO:0000256" key="3">
    <source>
        <dbReference type="ARBA" id="ARBA00023163"/>
    </source>
</evidence>
<dbReference type="InterPro" id="IPR036390">
    <property type="entry name" value="WH_DNA-bd_sf"/>
</dbReference>
<dbReference type="GO" id="GO:0003677">
    <property type="term" value="F:DNA binding"/>
    <property type="evidence" value="ECO:0007669"/>
    <property type="project" value="UniProtKB-KW"/>
</dbReference>
<name>A0A4Y3QRW3_MICTE</name>
<dbReference type="PROSITE" id="PS50949">
    <property type="entry name" value="HTH_GNTR"/>
    <property type="match status" value="1"/>
</dbReference>
<evidence type="ECO:0000256" key="2">
    <source>
        <dbReference type="ARBA" id="ARBA00023125"/>
    </source>
</evidence>
<evidence type="ECO:0000313" key="6">
    <source>
        <dbReference type="Proteomes" id="UP000319525"/>
    </source>
</evidence>
<keyword evidence="2" id="KW-0238">DNA-binding</keyword>
<comment type="caution">
    <text evidence="5">The sequence shown here is derived from an EMBL/GenBank/DDBJ whole genome shotgun (WGS) entry which is preliminary data.</text>
</comment>
<dbReference type="PANTHER" id="PTHR43537:SF24">
    <property type="entry name" value="GLUCONATE OPERON TRANSCRIPTIONAL REPRESSOR"/>
    <property type="match status" value="1"/>
</dbReference>
<dbReference type="Gene3D" id="1.10.10.10">
    <property type="entry name" value="Winged helix-like DNA-binding domain superfamily/Winged helix DNA-binding domain"/>
    <property type="match status" value="1"/>
</dbReference>
<feature type="domain" description="HTH gntR-type" evidence="4">
    <location>
        <begin position="7"/>
        <end position="73"/>
    </location>
</feature>
<dbReference type="InterPro" id="IPR008920">
    <property type="entry name" value="TF_FadR/GntR_C"/>
</dbReference>
<evidence type="ECO:0000313" key="5">
    <source>
        <dbReference type="EMBL" id="GEB47413.1"/>
    </source>
</evidence>
<dbReference type="PANTHER" id="PTHR43537">
    <property type="entry name" value="TRANSCRIPTIONAL REGULATOR, GNTR FAMILY"/>
    <property type="match status" value="1"/>
</dbReference>
<dbReference type="InterPro" id="IPR000524">
    <property type="entry name" value="Tscrpt_reg_HTH_GntR"/>
</dbReference>
<dbReference type="SMART" id="SM00345">
    <property type="entry name" value="HTH_GNTR"/>
    <property type="match status" value="1"/>
</dbReference>
<accession>A0A4Y3QRW3</accession>
<dbReference type="InterPro" id="IPR011711">
    <property type="entry name" value="GntR_C"/>
</dbReference>
<reference evidence="5 6" key="1">
    <citation type="submission" date="2019-06" db="EMBL/GenBank/DDBJ databases">
        <title>Whole genome shotgun sequence of Microbacterium testaceum NBRC 12675.</title>
        <authorList>
            <person name="Hosoyama A."/>
            <person name="Uohara A."/>
            <person name="Ohji S."/>
            <person name="Ichikawa N."/>
        </authorList>
    </citation>
    <scope>NUCLEOTIDE SEQUENCE [LARGE SCALE GENOMIC DNA]</scope>
    <source>
        <strain evidence="5 6">NBRC 12675</strain>
    </source>
</reference>
<protein>
    <submittedName>
        <fullName evidence="5">GntR family transcriptional regulator</fullName>
    </submittedName>
</protein>
<dbReference type="GO" id="GO:0003700">
    <property type="term" value="F:DNA-binding transcription factor activity"/>
    <property type="evidence" value="ECO:0007669"/>
    <property type="project" value="InterPro"/>
</dbReference>
<evidence type="ECO:0000259" key="4">
    <source>
        <dbReference type="PROSITE" id="PS50949"/>
    </source>
</evidence>
<dbReference type="SUPFAM" id="SSF48008">
    <property type="entry name" value="GntR ligand-binding domain-like"/>
    <property type="match status" value="1"/>
</dbReference>
<sequence>MPSATSPSGRDRALEHLRALLTDPQVEGGFINEQDVADEVGVSRTPVREALLILASEGLVDLEPRRGARVAALTPRETAELMEMRGLIERFAVQRAFFQGVSPHEALAEIMGRQQAVTEGLTRVTFEQARACIELDRQFHQVLVDAAGNSFLSRSYAALRERQVRVGIAALGIGPSRWDAVTHEHGAIVDALRAGDQAAAEKAIDDHLSITLRTILTGS</sequence>
<evidence type="ECO:0000256" key="1">
    <source>
        <dbReference type="ARBA" id="ARBA00023015"/>
    </source>
</evidence>